<accession>A0ABQ1T1V1</accession>
<sequence>MTSNQRLRLFFISELATIFKILSTVVLITIILERVVGMELHESYPFQGGYALIAWFVTSLLELSMRIFKLKLKKKYRQ</sequence>
<evidence type="ECO:0000256" key="1">
    <source>
        <dbReference type="SAM" id="Phobius"/>
    </source>
</evidence>
<comment type="caution">
    <text evidence="2">The sequence shown here is derived from an EMBL/GenBank/DDBJ whole genome shotgun (WGS) entry which is preliminary data.</text>
</comment>
<evidence type="ECO:0000313" key="2">
    <source>
        <dbReference type="EMBL" id="GGE79917.1"/>
    </source>
</evidence>
<keyword evidence="3" id="KW-1185">Reference proteome</keyword>
<proteinExistence type="predicted"/>
<protein>
    <submittedName>
        <fullName evidence="2">Uncharacterized protein</fullName>
    </submittedName>
</protein>
<organism evidence="2 3">
    <name type="scientific">Pseudoalteromonas gelatinilytica</name>
    <dbReference type="NCBI Taxonomy" id="1703256"/>
    <lineage>
        <taxon>Bacteria</taxon>
        <taxon>Pseudomonadati</taxon>
        <taxon>Pseudomonadota</taxon>
        <taxon>Gammaproteobacteria</taxon>
        <taxon>Alteromonadales</taxon>
        <taxon>Pseudoalteromonadaceae</taxon>
        <taxon>Pseudoalteromonas</taxon>
    </lineage>
</organism>
<dbReference type="EMBL" id="BMIT01000001">
    <property type="protein sequence ID" value="GGE79917.1"/>
    <property type="molecule type" value="Genomic_DNA"/>
</dbReference>
<name>A0ABQ1T1V1_9GAMM</name>
<keyword evidence="1" id="KW-0472">Membrane</keyword>
<gene>
    <name evidence="2" type="ORF">GCM10008027_00750</name>
</gene>
<keyword evidence="1" id="KW-1133">Transmembrane helix</keyword>
<feature type="transmembrane region" description="Helical" evidence="1">
    <location>
        <begin position="7"/>
        <end position="32"/>
    </location>
</feature>
<evidence type="ECO:0000313" key="3">
    <source>
        <dbReference type="Proteomes" id="UP000638462"/>
    </source>
</evidence>
<reference evidence="3" key="1">
    <citation type="journal article" date="2019" name="Int. J. Syst. Evol. Microbiol.">
        <title>The Global Catalogue of Microorganisms (GCM) 10K type strain sequencing project: providing services to taxonomists for standard genome sequencing and annotation.</title>
        <authorList>
            <consortium name="The Broad Institute Genomics Platform"/>
            <consortium name="The Broad Institute Genome Sequencing Center for Infectious Disease"/>
            <person name="Wu L."/>
            <person name="Ma J."/>
        </authorList>
    </citation>
    <scope>NUCLEOTIDE SEQUENCE [LARGE SCALE GENOMIC DNA]</scope>
    <source>
        <strain evidence="3">CGMCC 1.15394</strain>
    </source>
</reference>
<dbReference type="Proteomes" id="UP000638462">
    <property type="component" value="Unassembled WGS sequence"/>
</dbReference>
<feature type="transmembrane region" description="Helical" evidence="1">
    <location>
        <begin position="44"/>
        <end position="68"/>
    </location>
</feature>
<dbReference type="RefSeq" id="WP_036967267.1">
    <property type="nucleotide sequence ID" value="NZ_BMIT01000001.1"/>
</dbReference>
<keyword evidence="1" id="KW-0812">Transmembrane</keyword>